<dbReference type="RefSeq" id="WP_071012736.1">
    <property type="nucleotide sequence ID" value="NZ_CP017754.1"/>
</dbReference>
<evidence type="ECO:0000313" key="1">
    <source>
        <dbReference type="EMBL" id="AOZ06299.1"/>
    </source>
</evidence>
<dbReference type="Pfam" id="PF02353">
    <property type="entry name" value="CMAS"/>
    <property type="match status" value="1"/>
</dbReference>
<name>A0ABM6F4P4_9BURK</name>
<protein>
    <submittedName>
        <fullName evidence="1">Cyclopropane-fatty-acyl-phospholipid synthase</fullName>
    </submittedName>
</protein>
<organism evidence="1 2">
    <name type="scientific">Cupriavidus malaysiensis</name>
    <dbReference type="NCBI Taxonomy" id="367825"/>
    <lineage>
        <taxon>Bacteria</taxon>
        <taxon>Pseudomonadati</taxon>
        <taxon>Pseudomonadota</taxon>
        <taxon>Betaproteobacteria</taxon>
        <taxon>Burkholderiales</taxon>
        <taxon>Burkholderiaceae</taxon>
        <taxon>Cupriavidus</taxon>
    </lineage>
</organism>
<dbReference type="Gene3D" id="3.40.50.150">
    <property type="entry name" value="Vaccinia Virus protein VP39"/>
    <property type="match status" value="1"/>
</dbReference>
<keyword evidence="2" id="KW-1185">Reference proteome</keyword>
<dbReference type="Proteomes" id="UP000177515">
    <property type="component" value="Chromosome 1"/>
</dbReference>
<dbReference type="InterPro" id="IPR029063">
    <property type="entry name" value="SAM-dependent_MTases_sf"/>
</dbReference>
<accession>A0ABM6F4P4</accession>
<dbReference type="EMBL" id="CP017754">
    <property type="protein sequence ID" value="AOZ06299.1"/>
    <property type="molecule type" value="Genomic_DNA"/>
</dbReference>
<dbReference type="SUPFAM" id="SSF53335">
    <property type="entry name" value="S-adenosyl-L-methionine-dependent methyltransferases"/>
    <property type="match status" value="1"/>
</dbReference>
<dbReference type="PANTHER" id="PTHR43832:SF1">
    <property type="entry name" value="S-ADENOSYL-L-METHIONINE-DEPENDENT METHYLTRANSFERASES SUPERFAMILY PROTEIN"/>
    <property type="match status" value="1"/>
</dbReference>
<dbReference type="PANTHER" id="PTHR43832">
    <property type="match status" value="1"/>
</dbReference>
<evidence type="ECO:0000313" key="2">
    <source>
        <dbReference type="Proteomes" id="UP000177515"/>
    </source>
</evidence>
<dbReference type="CDD" id="cd02440">
    <property type="entry name" value="AdoMet_MTases"/>
    <property type="match status" value="1"/>
</dbReference>
<reference evidence="1 2" key="1">
    <citation type="submission" date="2016-10" db="EMBL/GenBank/DDBJ databases">
        <title>Complete genome sequences of three Cupriavidus strains isolated from various Malaysian environments.</title>
        <authorList>
            <person name="Abdullah A.A.-A."/>
            <person name="Shafie N.A.H."/>
            <person name="Lau N.S."/>
        </authorList>
    </citation>
    <scope>NUCLEOTIDE SEQUENCE [LARGE SCALE GENOMIC DNA]</scope>
    <source>
        <strain evidence="1 2">USMAA1020</strain>
    </source>
</reference>
<proteinExistence type="predicted"/>
<sequence>MSILTPTLSPRVAPEPGEHWLVKASERGWLPDWLIRFGMRQLMRQRLIEEGQDDGEFRSDRTRRLLDELRQGPIAIATEMANQQHYELPPAFFAAHLGPNLKYSCCLYPSGAESLQVAEEAMFQCYAERAKLADRQTILDLGCGWGSLSLWMAKRYPRATIVALSNSHGQRQWIEARAAELGLGNLTVHTGDIVEFDFPDMPSGGRFDRVVSIEMFEHMKSYGSLLAKVARWMKADAMLFVHMFAHRTLAYHFEVRDATDWMSRHFFTGGTMPSEALLLHFQDDLRVERQWWLSGEHYARTAGHWLAGLDAARGQLMPILAQAYGEAGAPLWFQRWRMFYMAVAELFGYGGGNEWGVVHYRFVKR</sequence>
<gene>
    <name evidence="1" type="ORF">BKK80_10985</name>
</gene>